<reference evidence="2 3" key="2">
    <citation type="journal article" date="2011" name="Stand. Genomic Sci.">
        <title>Complete genome sequence of Leadbetterella byssophila type strain (4M15).</title>
        <authorList>
            <person name="Abt B."/>
            <person name="Teshima H."/>
            <person name="Lucas S."/>
            <person name="Lapidus A."/>
            <person name="Del Rio T.G."/>
            <person name="Nolan M."/>
            <person name="Tice H."/>
            <person name="Cheng J.F."/>
            <person name="Pitluck S."/>
            <person name="Liolios K."/>
            <person name="Pagani I."/>
            <person name="Ivanova N."/>
            <person name="Mavromatis K."/>
            <person name="Pati A."/>
            <person name="Tapia R."/>
            <person name="Han C."/>
            <person name="Goodwin L."/>
            <person name="Chen A."/>
            <person name="Palaniappan K."/>
            <person name="Land M."/>
            <person name="Hauser L."/>
            <person name="Chang Y.J."/>
            <person name="Jeffries C.D."/>
            <person name="Rohde M."/>
            <person name="Goker M."/>
            <person name="Tindall B.J."/>
            <person name="Detter J.C."/>
            <person name="Woyke T."/>
            <person name="Bristow J."/>
            <person name="Eisen J.A."/>
            <person name="Markowitz V."/>
            <person name="Hugenholtz P."/>
            <person name="Klenk H.P."/>
            <person name="Kyrpides N.C."/>
        </authorList>
    </citation>
    <scope>NUCLEOTIDE SEQUENCE [LARGE SCALE GENOMIC DNA]</scope>
    <source>
        <strain evidence="3">DSM 17132 / JCM 16389 / KACC 11308 / NBRC 106382 / 4M15</strain>
    </source>
</reference>
<name>E4RUT3_LEAB4</name>
<reference key="1">
    <citation type="submission" date="2010-11" db="EMBL/GenBank/DDBJ databases">
        <title>The complete genome of Leadbetterella byssophila DSM 17132.</title>
        <authorList>
            <consortium name="US DOE Joint Genome Institute (JGI-PGF)"/>
            <person name="Lucas S."/>
            <person name="Copeland A."/>
            <person name="Lapidus A."/>
            <person name="Glavina del Rio T."/>
            <person name="Dalin E."/>
            <person name="Tice H."/>
            <person name="Bruce D."/>
            <person name="Goodwin L."/>
            <person name="Pitluck S."/>
            <person name="Kyrpides N."/>
            <person name="Mavromatis K."/>
            <person name="Ivanova N."/>
            <person name="Teshima H."/>
            <person name="Brettin T."/>
            <person name="Detter J.C."/>
            <person name="Han C."/>
            <person name="Tapia R."/>
            <person name="Land M."/>
            <person name="Hauser L."/>
            <person name="Markowitz V."/>
            <person name="Cheng J.-F."/>
            <person name="Hugenholtz P."/>
            <person name="Woyke T."/>
            <person name="Wu D."/>
            <person name="Tindall B."/>
            <person name="Pomrenke H.G."/>
            <person name="Brambilla E."/>
            <person name="Klenk H.-P."/>
            <person name="Eisen J.A."/>
        </authorList>
    </citation>
    <scope>NUCLEOTIDE SEQUENCE [LARGE SCALE GENOMIC DNA]</scope>
    <source>
        <strain>DSM 17132</strain>
    </source>
</reference>
<dbReference type="Pfam" id="PF00027">
    <property type="entry name" value="cNMP_binding"/>
    <property type="match status" value="1"/>
</dbReference>
<evidence type="ECO:0000259" key="1">
    <source>
        <dbReference type="Pfam" id="PF00027"/>
    </source>
</evidence>
<evidence type="ECO:0000313" key="2">
    <source>
        <dbReference type="EMBL" id="ADQ16084.1"/>
    </source>
</evidence>
<accession>E4RUT3</accession>
<dbReference type="InterPro" id="IPR018490">
    <property type="entry name" value="cNMP-bd_dom_sf"/>
</dbReference>
<protein>
    <submittedName>
        <fullName evidence="2">Cyclic nucleotide-binding protein</fullName>
    </submittedName>
</protein>
<keyword evidence="3" id="KW-1185">Reference proteome</keyword>
<dbReference type="STRING" id="649349.Lbys_0300"/>
<dbReference type="Proteomes" id="UP000007435">
    <property type="component" value="Chromosome"/>
</dbReference>
<dbReference type="AlphaFoldDB" id="E4RUT3"/>
<feature type="domain" description="Cyclic nucleotide-binding" evidence="1">
    <location>
        <begin position="32"/>
        <end position="115"/>
    </location>
</feature>
<gene>
    <name evidence="2" type="ordered locus">Lbys_0300</name>
</gene>
<dbReference type="SUPFAM" id="SSF51206">
    <property type="entry name" value="cAMP-binding domain-like"/>
    <property type="match status" value="1"/>
</dbReference>
<dbReference type="eggNOG" id="COG0664">
    <property type="taxonomic scope" value="Bacteria"/>
</dbReference>
<dbReference type="InterPro" id="IPR000595">
    <property type="entry name" value="cNMP-bd_dom"/>
</dbReference>
<dbReference type="HOGENOM" id="CLU_075053_9_3_10"/>
<sequence length="187" mass="21469">MVKNAFIHLLQKIHEIPSSAVKLVENKVQMLEVKKGDLLIKSGSRNNFVYLIAEGLVRGYDANDVTFWFGETGDVVLSLKTYTEDLSGHESMEALEKTLVYKISIKDLKELYQTNLYWANWGRVMAEKELVKAEKRLLSRQFLSAGERYAELMEQHPNLLQRVPLGMIASYLGITQVSLSRIRAEYR</sequence>
<proteinExistence type="predicted"/>
<dbReference type="KEGG" id="lby:Lbys_0300"/>
<dbReference type="EMBL" id="CP002305">
    <property type="protein sequence ID" value="ADQ16084.1"/>
    <property type="molecule type" value="Genomic_DNA"/>
</dbReference>
<dbReference type="InterPro" id="IPR014710">
    <property type="entry name" value="RmlC-like_jellyroll"/>
</dbReference>
<dbReference type="Gene3D" id="2.60.120.10">
    <property type="entry name" value="Jelly Rolls"/>
    <property type="match status" value="1"/>
</dbReference>
<evidence type="ECO:0000313" key="3">
    <source>
        <dbReference type="Proteomes" id="UP000007435"/>
    </source>
</evidence>
<organism evidence="2 3">
    <name type="scientific">Leadbetterella byssophila (strain DSM 17132 / JCM 16389 / KACC 11308 / NBRC 106382 / 4M15)</name>
    <dbReference type="NCBI Taxonomy" id="649349"/>
    <lineage>
        <taxon>Bacteria</taxon>
        <taxon>Pseudomonadati</taxon>
        <taxon>Bacteroidota</taxon>
        <taxon>Cytophagia</taxon>
        <taxon>Cytophagales</taxon>
        <taxon>Leadbetterellaceae</taxon>
        <taxon>Leadbetterella</taxon>
    </lineage>
</organism>